<dbReference type="InterPro" id="IPR045154">
    <property type="entry name" value="PCF11-like"/>
</dbReference>
<dbReference type="GO" id="GO:0006369">
    <property type="term" value="P:termination of RNA polymerase II transcription"/>
    <property type="evidence" value="ECO:0007669"/>
    <property type="project" value="InterPro"/>
</dbReference>
<dbReference type="Gene3D" id="1.25.40.90">
    <property type="match status" value="1"/>
</dbReference>
<sequence length="338" mass="35889">MATPEQLAFDKELHALLESKPPIKAARVDQLTRRAVKSARSYKTIVYCVEKFIQKCPREYRLSGVYLVDSICRQGPSLARKLGPAEGIGKQELGYVNEYATRFGRGLEAMFRLLVAAGDVATEKGKKLLDIWEKFGTFDKALLARIRQEHFGNSDGSKAGSSSTRSAQAVDQHTEIAKPLAQSLNVPPANSSASDSAQQTTTTSNPLVQLLSGVLHQNPQLAAVLKANPVGIAAATGTAESSVTAIAAAPSMMSKSHDPSDPSNYDYDEEDDDGGDRLYNAQPNVAAMTATQESALRAPTQSWAQPSVQTSLGAPPPPPLPSGVPTGSGTALLPVDFG</sequence>
<evidence type="ECO:0000256" key="1">
    <source>
        <dbReference type="SAM" id="MobiDB-lite"/>
    </source>
</evidence>
<gene>
    <name evidence="3" type="ORF">THASP1DRAFT_29196</name>
</gene>
<dbReference type="PANTHER" id="PTHR15921">
    <property type="entry name" value="PRE-MRNA CLEAVAGE COMPLEX II"/>
    <property type="match status" value="1"/>
</dbReference>
<evidence type="ECO:0000313" key="4">
    <source>
        <dbReference type="Proteomes" id="UP000271241"/>
    </source>
</evidence>
<dbReference type="GO" id="GO:0000993">
    <property type="term" value="F:RNA polymerase II complex binding"/>
    <property type="evidence" value="ECO:0007669"/>
    <property type="project" value="InterPro"/>
</dbReference>
<feature type="region of interest" description="Disordered" evidence="1">
    <location>
        <begin position="184"/>
        <end position="203"/>
    </location>
</feature>
<proteinExistence type="predicted"/>
<dbReference type="GO" id="GO:0031124">
    <property type="term" value="P:mRNA 3'-end processing"/>
    <property type="evidence" value="ECO:0007669"/>
    <property type="project" value="InterPro"/>
</dbReference>
<dbReference type="GO" id="GO:0005849">
    <property type="term" value="C:mRNA cleavage factor complex"/>
    <property type="evidence" value="ECO:0007669"/>
    <property type="project" value="TreeGrafter"/>
</dbReference>
<feature type="region of interest" description="Disordered" evidence="1">
    <location>
        <begin position="250"/>
        <end position="338"/>
    </location>
</feature>
<dbReference type="GO" id="GO:0003729">
    <property type="term" value="F:mRNA binding"/>
    <property type="evidence" value="ECO:0007669"/>
    <property type="project" value="InterPro"/>
</dbReference>
<dbReference type="SUPFAM" id="SSF48464">
    <property type="entry name" value="ENTH/VHS domain"/>
    <property type="match status" value="1"/>
</dbReference>
<organism evidence="3 4">
    <name type="scientific">Thamnocephalis sphaerospora</name>
    <dbReference type="NCBI Taxonomy" id="78915"/>
    <lineage>
        <taxon>Eukaryota</taxon>
        <taxon>Fungi</taxon>
        <taxon>Fungi incertae sedis</taxon>
        <taxon>Zoopagomycota</taxon>
        <taxon>Zoopagomycotina</taxon>
        <taxon>Zoopagomycetes</taxon>
        <taxon>Zoopagales</taxon>
        <taxon>Sigmoideomycetaceae</taxon>
        <taxon>Thamnocephalis</taxon>
    </lineage>
</organism>
<dbReference type="Pfam" id="PF04818">
    <property type="entry name" value="CID"/>
    <property type="match status" value="1"/>
</dbReference>
<dbReference type="GO" id="GO:0005737">
    <property type="term" value="C:cytoplasm"/>
    <property type="evidence" value="ECO:0007669"/>
    <property type="project" value="TreeGrafter"/>
</dbReference>
<dbReference type="PANTHER" id="PTHR15921:SF7">
    <property type="entry name" value="SR-RELATED AND CTD-ASSOCIATED FACTOR 8"/>
    <property type="match status" value="1"/>
</dbReference>
<dbReference type="PROSITE" id="PS51391">
    <property type="entry name" value="CID"/>
    <property type="match status" value="1"/>
</dbReference>
<name>A0A4P9XSB0_9FUNG</name>
<protein>
    <recommendedName>
        <fullName evidence="2">CID domain-containing protein</fullName>
    </recommendedName>
</protein>
<dbReference type="OrthoDB" id="79367at2759"/>
<dbReference type="STRING" id="78915.A0A4P9XSB0"/>
<evidence type="ECO:0000259" key="2">
    <source>
        <dbReference type="PROSITE" id="PS51391"/>
    </source>
</evidence>
<feature type="compositionally biased region" description="Polar residues" evidence="1">
    <location>
        <begin position="289"/>
        <end position="309"/>
    </location>
</feature>
<accession>A0A4P9XSB0</accession>
<dbReference type="EMBL" id="KZ992550">
    <property type="protein sequence ID" value="RKP09005.1"/>
    <property type="molecule type" value="Genomic_DNA"/>
</dbReference>
<dbReference type="AlphaFoldDB" id="A0A4P9XSB0"/>
<evidence type="ECO:0000313" key="3">
    <source>
        <dbReference type="EMBL" id="RKP09005.1"/>
    </source>
</evidence>
<dbReference type="Proteomes" id="UP000271241">
    <property type="component" value="Unassembled WGS sequence"/>
</dbReference>
<feature type="domain" description="CID" evidence="2">
    <location>
        <begin position="1"/>
        <end position="154"/>
    </location>
</feature>
<feature type="compositionally biased region" description="Low complexity" evidence="1">
    <location>
        <begin position="191"/>
        <end position="203"/>
    </location>
</feature>
<dbReference type="SMART" id="SM00582">
    <property type="entry name" value="RPR"/>
    <property type="match status" value="1"/>
</dbReference>
<keyword evidence="4" id="KW-1185">Reference proteome</keyword>
<reference evidence="4" key="1">
    <citation type="journal article" date="2018" name="Nat. Microbiol.">
        <title>Leveraging single-cell genomics to expand the fungal tree of life.</title>
        <authorList>
            <person name="Ahrendt S.R."/>
            <person name="Quandt C.A."/>
            <person name="Ciobanu D."/>
            <person name="Clum A."/>
            <person name="Salamov A."/>
            <person name="Andreopoulos B."/>
            <person name="Cheng J.F."/>
            <person name="Woyke T."/>
            <person name="Pelin A."/>
            <person name="Henrissat B."/>
            <person name="Reynolds N.K."/>
            <person name="Benny G.L."/>
            <person name="Smith M.E."/>
            <person name="James T.Y."/>
            <person name="Grigoriev I.V."/>
        </authorList>
    </citation>
    <scope>NUCLEOTIDE SEQUENCE [LARGE SCALE GENOMIC DNA]</scope>
    <source>
        <strain evidence="4">RSA 1356</strain>
    </source>
</reference>
<dbReference type="InterPro" id="IPR008942">
    <property type="entry name" value="ENTH_VHS"/>
</dbReference>
<dbReference type="InterPro" id="IPR006569">
    <property type="entry name" value="CID_dom"/>
</dbReference>